<evidence type="ECO:0000313" key="2">
    <source>
        <dbReference type="Proteomes" id="UP000765509"/>
    </source>
</evidence>
<reference evidence="1" key="1">
    <citation type="submission" date="2021-03" db="EMBL/GenBank/DDBJ databases">
        <title>Draft genome sequence of rust myrtle Austropuccinia psidii MF-1, a brazilian biotype.</title>
        <authorList>
            <person name="Quecine M.C."/>
            <person name="Pachon D.M.R."/>
            <person name="Bonatelli M.L."/>
            <person name="Correr F.H."/>
            <person name="Franceschini L.M."/>
            <person name="Leite T.F."/>
            <person name="Margarido G.R.A."/>
            <person name="Almeida C.A."/>
            <person name="Ferrarezi J.A."/>
            <person name="Labate C.A."/>
        </authorList>
    </citation>
    <scope>NUCLEOTIDE SEQUENCE</scope>
    <source>
        <strain evidence="1">MF-1</strain>
    </source>
</reference>
<name>A0A9Q3J8G2_9BASI</name>
<keyword evidence="2" id="KW-1185">Reference proteome</keyword>
<gene>
    <name evidence="1" type="ORF">O181_096966</name>
</gene>
<protein>
    <submittedName>
        <fullName evidence="1">Uncharacterized protein</fullName>
    </submittedName>
</protein>
<dbReference type="Proteomes" id="UP000765509">
    <property type="component" value="Unassembled WGS sequence"/>
</dbReference>
<organism evidence="1 2">
    <name type="scientific">Austropuccinia psidii MF-1</name>
    <dbReference type="NCBI Taxonomy" id="1389203"/>
    <lineage>
        <taxon>Eukaryota</taxon>
        <taxon>Fungi</taxon>
        <taxon>Dikarya</taxon>
        <taxon>Basidiomycota</taxon>
        <taxon>Pucciniomycotina</taxon>
        <taxon>Pucciniomycetes</taxon>
        <taxon>Pucciniales</taxon>
        <taxon>Sphaerophragmiaceae</taxon>
        <taxon>Austropuccinia</taxon>
    </lineage>
</organism>
<comment type="caution">
    <text evidence="1">The sequence shown here is derived from an EMBL/GenBank/DDBJ whole genome shotgun (WGS) entry which is preliminary data.</text>
</comment>
<accession>A0A9Q3J8G2</accession>
<feature type="non-terminal residue" evidence="1">
    <location>
        <position position="1"/>
    </location>
</feature>
<proteinExistence type="predicted"/>
<evidence type="ECO:0000313" key="1">
    <source>
        <dbReference type="EMBL" id="MBW0557251.1"/>
    </source>
</evidence>
<sequence>TNLTLTISLQRCHHMSTFTHPYASSPPPCHHNFPPILPRHIRPHPSLGFFPPPNPQTLTAAS</sequence>
<dbReference type="AlphaFoldDB" id="A0A9Q3J8G2"/>
<dbReference type="EMBL" id="AVOT02065038">
    <property type="protein sequence ID" value="MBW0557251.1"/>
    <property type="molecule type" value="Genomic_DNA"/>
</dbReference>